<dbReference type="GO" id="GO:0005768">
    <property type="term" value="C:endosome"/>
    <property type="evidence" value="ECO:0007669"/>
    <property type="project" value="TreeGrafter"/>
</dbReference>
<keyword evidence="5" id="KW-1185">Reference proteome</keyword>
<feature type="domain" description="Integrator complex subunit 4/Protein SIEL C-terminal Ig-like" evidence="3">
    <location>
        <begin position="841"/>
        <end position="962"/>
    </location>
</feature>
<evidence type="ECO:0000256" key="1">
    <source>
        <dbReference type="ARBA" id="ARBA00004123"/>
    </source>
</evidence>
<dbReference type="SUPFAM" id="SSF48371">
    <property type="entry name" value="ARM repeat"/>
    <property type="match status" value="1"/>
</dbReference>
<evidence type="ECO:0000313" key="4">
    <source>
        <dbReference type="EMBL" id="KAK9986215.1"/>
    </source>
</evidence>
<dbReference type="AlphaFoldDB" id="A0AAW2BMZ5"/>
<sequence length="967" mass="108122">MSGARTRQKKLIGAEWGWWEWEREFEFGDNTTVMQHNMRSIIGRSLIINPSTPQSKISSIFETLTRSLQLTPDSLVLNLLSELASRHSNLSHLVFDSVRSNSLLSSESVRLAAESLDALASISNTDPTLSSAIDELDDRLFVSLCFGPSVSVRSWLLRNAERFRISPYLLLTLFLGFTKDPYPYVRKIALDGLVGVSKSGIIEDRSMINGCYCRAIELLGDMEDQVRSAAIRAVSAWGLILVASNPETKLYWSDDLFVKLCSMGRDMNMEVRVEAFDALGKINVVSEDILLQTLSKRVLAITKEKRSLGQCPAEQFEILASNVAGVLVHGLEDEFYEVRKSACHSLRTLTIISAEFAGEALNLLMDVLNDDSMFVRLEALETMLHMATYGHLKVQGTHMHMFLGTLLDSNMLIRSATRKILKLVKLPNIELFRLSFDSLIENLEKHPQDEADIFSVLFHTGCNHGKFVVSTINEASEEIDQASEGKLGFDSARVAALLVLAISAPLSHGEHVCNIPPRIFSYAVTLLGRISRALTDIMDQNALLAYLSQCSISTTFSATELDIRRGVPCLPVANIEIPNDTSNDINGSTRTSLQQEKDGASKLQSWTVREPLELAAPLVGFQVKVHDEVMKPINLILAKVKDIWPSIHSGFTNEVLRTLRNFKEELATITSDSVGTIGAVAFTLQYLQVIKQLAKVWEHFLPAKKLCSSGLGELDLILGKLDMRLRELRSRFTGLSMEQELQILELVLLTCTLRLCKVEICCHFATLKKLSTTVSHAESILKSATIESSIFISEVGKLLCLNETSSSEASCNPFMFKELLKHFSLSQFVLCGRLDQIKAELTIPDNDSENPLPFVSQLPVGIPCDITLHNTSNENKLWLRMSMDDESTQFVFLDLNLFGSSDKVRKFTYVAPFYKTPNAISFTLRVCIGMECLFEDVLYVKKYRGPGRELTYLCQEREVHLSMISKH</sequence>
<comment type="subcellular location">
    <subcellularLocation>
        <location evidence="1">Nucleus</location>
    </subcellularLocation>
</comment>
<dbReference type="GO" id="GO:0005634">
    <property type="term" value="C:nucleus"/>
    <property type="evidence" value="ECO:0007669"/>
    <property type="project" value="UniProtKB-SubCell"/>
</dbReference>
<reference evidence="4 5" key="1">
    <citation type="submission" date="2024-01" db="EMBL/GenBank/DDBJ databases">
        <title>A telomere-to-telomere, gap-free genome of sweet tea (Lithocarpus litseifolius).</title>
        <authorList>
            <person name="Zhou J."/>
        </authorList>
    </citation>
    <scope>NUCLEOTIDE SEQUENCE [LARGE SCALE GENOMIC DNA]</scope>
    <source>
        <strain evidence="4">Zhou-2022a</strain>
        <tissue evidence="4">Leaf</tissue>
    </source>
</reference>
<evidence type="ECO:0000259" key="3">
    <source>
        <dbReference type="Pfam" id="PF25458"/>
    </source>
</evidence>
<dbReference type="Gene3D" id="1.25.10.10">
    <property type="entry name" value="Leucine-rich Repeat Variant"/>
    <property type="match status" value="1"/>
</dbReference>
<gene>
    <name evidence="4" type="ORF">SO802_031166</name>
</gene>
<dbReference type="EMBL" id="JAZDWU010000011">
    <property type="protein sequence ID" value="KAK9986215.1"/>
    <property type="molecule type" value="Genomic_DNA"/>
</dbReference>
<dbReference type="InterPro" id="IPR011989">
    <property type="entry name" value="ARM-like"/>
</dbReference>
<evidence type="ECO:0000256" key="2">
    <source>
        <dbReference type="ARBA" id="ARBA00023242"/>
    </source>
</evidence>
<proteinExistence type="predicted"/>
<organism evidence="4 5">
    <name type="scientific">Lithocarpus litseifolius</name>
    <dbReference type="NCBI Taxonomy" id="425828"/>
    <lineage>
        <taxon>Eukaryota</taxon>
        <taxon>Viridiplantae</taxon>
        <taxon>Streptophyta</taxon>
        <taxon>Embryophyta</taxon>
        <taxon>Tracheophyta</taxon>
        <taxon>Spermatophyta</taxon>
        <taxon>Magnoliopsida</taxon>
        <taxon>eudicotyledons</taxon>
        <taxon>Gunneridae</taxon>
        <taxon>Pentapetalae</taxon>
        <taxon>rosids</taxon>
        <taxon>fabids</taxon>
        <taxon>Fagales</taxon>
        <taxon>Fagaceae</taxon>
        <taxon>Lithocarpus</taxon>
    </lineage>
</organism>
<dbReference type="GO" id="GO:0010496">
    <property type="term" value="P:intercellular transport"/>
    <property type="evidence" value="ECO:0007669"/>
    <property type="project" value="TreeGrafter"/>
</dbReference>
<comment type="caution">
    <text evidence="4">The sequence shown here is derived from an EMBL/GenBank/DDBJ whole genome shotgun (WGS) entry which is preliminary data.</text>
</comment>
<keyword evidence="2" id="KW-0539">Nucleus</keyword>
<dbReference type="PANTHER" id="PTHR20938:SF0">
    <property type="entry name" value="INTEGRATOR COMPLEX SUBUNIT 4"/>
    <property type="match status" value="1"/>
</dbReference>
<evidence type="ECO:0000313" key="5">
    <source>
        <dbReference type="Proteomes" id="UP001459277"/>
    </source>
</evidence>
<name>A0AAW2BMZ5_9ROSI</name>
<accession>A0AAW2BMZ5</accession>
<dbReference type="InterPro" id="IPR016024">
    <property type="entry name" value="ARM-type_fold"/>
</dbReference>
<protein>
    <recommendedName>
        <fullName evidence="3">Integrator complex subunit 4/Protein SIEL C-terminal Ig-like domain-containing protein</fullName>
    </recommendedName>
</protein>
<dbReference type="Pfam" id="PF25458">
    <property type="entry name" value="INTS4_C"/>
    <property type="match status" value="1"/>
</dbReference>
<dbReference type="InterPro" id="IPR057412">
    <property type="entry name" value="INTS4_C"/>
</dbReference>
<dbReference type="Proteomes" id="UP001459277">
    <property type="component" value="Unassembled WGS sequence"/>
</dbReference>
<dbReference type="PANTHER" id="PTHR20938">
    <property type="entry name" value="INTEGRATOR COMPLEX SUBUNIT 4"/>
    <property type="match status" value="1"/>
</dbReference>